<dbReference type="STRING" id="1280950.HJO_11282"/>
<keyword evidence="3" id="KW-1185">Reference proteome</keyword>
<dbReference type="OrthoDB" id="7619310at2"/>
<evidence type="ECO:0000313" key="3">
    <source>
        <dbReference type="Proteomes" id="UP000025171"/>
    </source>
</evidence>
<keyword evidence="1" id="KW-1133">Transmembrane helix</keyword>
<dbReference type="RefSeq" id="WP_035616963.1">
    <property type="nucleotide sequence ID" value="NZ_ARYK01000005.1"/>
</dbReference>
<gene>
    <name evidence="2" type="ORF">HJO_11282</name>
</gene>
<dbReference type="AlphaFoldDB" id="A0A059FME4"/>
<name>A0A059FME4_9PROT</name>
<protein>
    <submittedName>
        <fullName evidence="2">Uncharacterized protein</fullName>
    </submittedName>
</protein>
<dbReference type="Proteomes" id="UP000025171">
    <property type="component" value="Unassembled WGS sequence"/>
</dbReference>
<comment type="caution">
    <text evidence="2">The sequence shown here is derived from an EMBL/GenBank/DDBJ whole genome shotgun (WGS) entry which is preliminary data.</text>
</comment>
<evidence type="ECO:0000313" key="2">
    <source>
        <dbReference type="EMBL" id="KCZ91696.1"/>
    </source>
</evidence>
<keyword evidence="1" id="KW-0472">Membrane</keyword>
<dbReference type="EMBL" id="ARYK01000005">
    <property type="protein sequence ID" value="KCZ91696.1"/>
    <property type="molecule type" value="Genomic_DNA"/>
</dbReference>
<evidence type="ECO:0000256" key="1">
    <source>
        <dbReference type="SAM" id="Phobius"/>
    </source>
</evidence>
<accession>A0A059FME4</accession>
<organism evidence="2 3">
    <name type="scientific">Hyphomonas johnsonii MHS-2</name>
    <dbReference type="NCBI Taxonomy" id="1280950"/>
    <lineage>
        <taxon>Bacteria</taxon>
        <taxon>Pseudomonadati</taxon>
        <taxon>Pseudomonadota</taxon>
        <taxon>Alphaproteobacteria</taxon>
        <taxon>Hyphomonadales</taxon>
        <taxon>Hyphomonadaceae</taxon>
        <taxon>Hyphomonas</taxon>
    </lineage>
</organism>
<feature type="transmembrane region" description="Helical" evidence="1">
    <location>
        <begin position="12"/>
        <end position="31"/>
    </location>
</feature>
<reference evidence="2 3" key="1">
    <citation type="journal article" date="2014" name="Antonie Van Leeuwenhoek">
        <title>Hyphomonas beringensis sp. nov. and Hyphomonas chukchiensis sp. nov., isolated from surface seawater of the Bering Sea and Chukchi Sea.</title>
        <authorList>
            <person name="Li C."/>
            <person name="Lai Q."/>
            <person name="Li G."/>
            <person name="Dong C."/>
            <person name="Wang J."/>
            <person name="Liao Y."/>
            <person name="Shao Z."/>
        </authorList>
    </citation>
    <scope>NUCLEOTIDE SEQUENCE [LARGE SCALE GENOMIC DNA]</scope>
    <source>
        <strain evidence="2 3">MHS-2</strain>
    </source>
</reference>
<keyword evidence="1" id="KW-0812">Transmembrane</keyword>
<dbReference type="PATRIC" id="fig|1280950.3.peg.2259"/>
<proteinExistence type="predicted"/>
<sequence length="164" mass="17106">MWTPSESGDWLAIALVGVAGAAIVAGLAIIGGPGAARQENQDAARLQALAVTANALNCYHRGIGLLPEDMQSVRIAIEDSGSPARLAAGCRNAQWQDDPISGEAFEIVPINDRKAQICAVFARPAGRTSGMAYHGSGADYIDLATPRPEAGRFCYTVSLVAEPD</sequence>